<evidence type="ECO:0000256" key="3">
    <source>
        <dbReference type="ARBA" id="ARBA00015926"/>
    </source>
</evidence>
<keyword evidence="7" id="KW-0862">Zinc</keyword>
<evidence type="ECO:0000256" key="6">
    <source>
        <dbReference type="ARBA" id="ARBA00022771"/>
    </source>
</evidence>
<dbReference type="SMART" id="SM00440">
    <property type="entry name" value="ZnF_C2C2"/>
    <property type="match status" value="1"/>
</dbReference>
<comment type="similarity">
    <text evidence="12">Belongs to the archaeal rpoM/eukaryotic RPA12/RPB9/RPC11 RNA polymerase family.</text>
</comment>
<dbReference type="InterPro" id="IPR001529">
    <property type="entry name" value="Zn_ribbon_RPB9"/>
</dbReference>
<dbReference type="InterPro" id="IPR012164">
    <property type="entry name" value="Rpa12/Rpb9/Rpc10/TFS"/>
</dbReference>
<keyword evidence="15" id="KW-1185">Reference proteome</keyword>
<feature type="region of interest" description="Disordered" evidence="13">
    <location>
        <begin position="125"/>
        <end position="152"/>
    </location>
</feature>
<dbReference type="PANTHER" id="PTHR11239">
    <property type="entry name" value="DNA-DIRECTED RNA POLYMERASE"/>
    <property type="match status" value="1"/>
</dbReference>
<dbReference type="GO" id="GO:0008270">
    <property type="term" value="F:zinc ion binding"/>
    <property type="evidence" value="ECO:0007669"/>
    <property type="project" value="UniProtKB-KW"/>
</dbReference>
<gene>
    <name evidence="14" type="ORF">N7476_006205</name>
</gene>
<evidence type="ECO:0000256" key="11">
    <source>
        <dbReference type="PROSITE-ProRule" id="PRU00472"/>
    </source>
</evidence>
<dbReference type="Pfam" id="PF02150">
    <property type="entry name" value="Zn_ribbon_RPB9"/>
    <property type="match status" value="1"/>
</dbReference>
<dbReference type="PROSITE" id="PS00466">
    <property type="entry name" value="ZF_TFIIS_1"/>
    <property type="match status" value="1"/>
</dbReference>
<keyword evidence="4 12" id="KW-0240">DNA-directed RNA polymerase</keyword>
<dbReference type="FunFam" id="2.20.25.10:FF:000008">
    <property type="entry name" value="DNA-directed RNA polymerase II subunit RPB9"/>
    <property type="match status" value="1"/>
</dbReference>
<keyword evidence="5 12" id="KW-0479">Metal-binding</keyword>
<evidence type="ECO:0000256" key="5">
    <source>
        <dbReference type="ARBA" id="ARBA00022723"/>
    </source>
</evidence>
<keyword evidence="6 11" id="KW-0863">Zinc-finger</keyword>
<dbReference type="InterPro" id="IPR034012">
    <property type="entry name" value="Zn_ribbon_RPB9_C"/>
</dbReference>
<dbReference type="AlphaFoldDB" id="A0A9W9H899"/>
<dbReference type="GO" id="GO:0005730">
    <property type="term" value="C:nucleolus"/>
    <property type="evidence" value="ECO:0007669"/>
    <property type="project" value="UniProtKB-SubCell"/>
</dbReference>
<dbReference type="GO" id="GO:0006283">
    <property type="term" value="P:transcription-coupled nucleotide-excision repair"/>
    <property type="evidence" value="ECO:0007669"/>
    <property type="project" value="TreeGrafter"/>
</dbReference>
<evidence type="ECO:0000256" key="8">
    <source>
        <dbReference type="ARBA" id="ARBA00023163"/>
    </source>
</evidence>
<organism evidence="14 15">
    <name type="scientific">Penicillium atrosanguineum</name>
    <dbReference type="NCBI Taxonomy" id="1132637"/>
    <lineage>
        <taxon>Eukaryota</taxon>
        <taxon>Fungi</taxon>
        <taxon>Dikarya</taxon>
        <taxon>Ascomycota</taxon>
        <taxon>Pezizomycotina</taxon>
        <taxon>Eurotiomycetes</taxon>
        <taxon>Eurotiomycetidae</taxon>
        <taxon>Eurotiales</taxon>
        <taxon>Aspergillaceae</taxon>
        <taxon>Penicillium</taxon>
    </lineage>
</organism>
<dbReference type="GO" id="GO:0003899">
    <property type="term" value="F:DNA-directed RNA polymerase activity"/>
    <property type="evidence" value="ECO:0007669"/>
    <property type="project" value="InterPro"/>
</dbReference>
<dbReference type="EMBL" id="JAPZBO010000005">
    <property type="protein sequence ID" value="KAJ5315898.1"/>
    <property type="molecule type" value="Genomic_DNA"/>
</dbReference>
<keyword evidence="8 12" id="KW-0804">Transcription</keyword>
<dbReference type="OrthoDB" id="282270at2759"/>
<dbReference type="Gene3D" id="2.20.25.10">
    <property type="match status" value="2"/>
</dbReference>
<protein>
    <recommendedName>
        <fullName evidence="3">DNA-directed RNA polymerase II subunit RPB9</fullName>
    </recommendedName>
    <alternativeName>
        <fullName evidence="10">DNA-directed RNA polymerase II subunit 9</fullName>
    </alternativeName>
</protein>
<dbReference type="SUPFAM" id="SSF57783">
    <property type="entry name" value="Zinc beta-ribbon"/>
    <property type="match status" value="2"/>
</dbReference>
<dbReference type="PROSITE" id="PS51133">
    <property type="entry name" value="ZF_TFIIS_2"/>
    <property type="match status" value="1"/>
</dbReference>
<accession>A0A9W9H899</accession>
<reference evidence="14" key="2">
    <citation type="journal article" date="2023" name="IMA Fungus">
        <title>Comparative genomic study of the Penicillium genus elucidates a diverse pangenome and 15 lateral gene transfer events.</title>
        <authorList>
            <person name="Petersen C."/>
            <person name="Sorensen T."/>
            <person name="Nielsen M.R."/>
            <person name="Sondergaard T.E."/>
            <person name="Sorensen J.L."/>
            <person name="Fitzpatrick D.A."/>
            <person name="Frisvad J.C."/>
            <person name="Nielsen K.L."/>
        </authorList>
    </citation>
    <scope>NUCLEOTIDE SEQUENCE</scope>
    <source>
        <strain evidence="14">IBT 21472</strain>
    </source>
</reference>
<dbReference type="GO" id="GO:0005665">
    <property type="term" value="C:RNA polymerase II, core complex"/>
    <property type="evidence" value="ECO:0007669"/>
    <property type="project" value="TreeGrafter"/>
</dbReference>
<comment type="subunit">
    <text evidence="2">Component of the RNA polymerase II (Pol II) complex consisting of 12 subunits.</text>
</comment>
<evidence type="ECO:0000256" key="9">
    <source>
        <dbReference type="ARBA" id="ARBA00023242"/>
    </source>
</evidence>
<evidence type="ECO:0000313" key="14">
    <source>
        <dbReference type="EMBL" id="KAJ5315898.1"/>
    </source>
</evidence>
<evidence type="ECO:0000256" key="13">
    <source>
        <dbReference type="SAM" id="MobiDB-lite"/>
    </source>
</evidence>
<dbReference type="CDD" id="cd10508">
    <property type="entry name" value="Zn-ribbon_RPB9"/>
    <property type="match status" value="1"/>
</dbReference>
<dbReference type="InterPro" id="IPR001222">
    <property type="entry name" value="Znf_TFIIS"/>
</dbReference>
<evidence type="ECO:0000256" key="10">
    <source>
        <dbReference type="ARBA" id="ARBA00042129"/>
    </source>
</evidence>
<comment type="caution">
    <text evidence="14">The sequence shown here is derived from an EMBL/GenBank/DDBJ whole genome shotgun (WGS) entry which is preliminary data.</text>
</comment>
<evidence type="ECO:0000256" key="2">
    <source>
        <dbReference type="ARBA" id="ARBA00011730"/>
    </source>
</evidence>
<dbReference type="GO" id="GO:0001193">
    <property type="term" value="P:maintenance of transcriptional fidelity during transcription elongation by RNA polymerase II"/>
    <property type="evidence" value="ECO:0007669"/>
    <property type="project" value="TreeGrafter"/>
</dbReference>
<dbReference type="GO" id="GO:0006367">
    <property type="term" value="P:transcription initiation at RNA polymerase II promoter"/>
    <property type="evidence" value="ECO:0007669"/>
    <property type="project" value="TreeGrafter"/>
</dbReference>
<sequence>MSASPSPSAGGDTKQSDQIHFRFCRECSNLLYPKEDRHTNQLMFTCRTCHVGEPATSYCVYQNKLNSQVGATAGVTQDVSSDPTVCGPEFLHDLGFIPGFCLCCGHEIACWVCGVLPFTASQASNVAHTPSPEDDDTPKTAPSSTRDSSLLPRANKLCPSCGENEAVFFQSQQRSAETGMKLYYVCCACGNVFM</sequence>
<keyword evidence="9" id="KW-0539">Nucleus</keyword>
<proteinExistence type="inferred from homology"/>
<dbReference type="PANTHER" id="PTHR11239:SF1">
    <property type="entry name" value="DNA-DIRECTED RNA POLYMERASE II SUBUNIT RPB9"/>
    <property type="match status" value="1"/>
</dbReference>
<reference evidence="14" key="1">
    <citation type="submission" date="2022-12" db="EMBL/GenBank/DDBJ databases">
        <authorList>
            <person name="Petersen C."/>
        </authorList>
    </citation>
    <scope>NUCLEOTIDE SEQUENCE</scope>
    <source>
        <strain evidence="14">IBT 21472</strain>
    </source>
</reference>
<evidence type="ECO:0000256" key="1">
    <source>
        <dbReference type="ARBA" id="ARBA00004604"/>
    </source>
</evidence>
<comment type="subcellular location">
    <subcellularLocation>
        <location evidence="1">Nucleus</location>
        <location evidence="1">Nucleolus</location>
    </subcellularLocation>
</comment>
<evidence type="ECO:0000256" key="4">
    <source>
        <dbReference type="ARBA" id="ARBA00022478"/>
    </source>
</evidence>
<dbReference type="SMART" id="SM00661">
    <property type="entry name" value="RPOL9"/>
    <property type="match status" value="1"/>
</dbReference>
<name>A0A9W9H899_9EURO</name>
<dbReference type="Pfam" id="PF01096">
    <property type="entry name" value="Zn_ribbon_TFIIS"/>
    <property type="match status" value="1"/>
</dbReference>
<evidence type="ECO:0000256" key="12">
    <source>
        <dbReference type="RuleBase" id="RU003474"/>
    </source>
</evidence>
<dbReference type="Proteomes" id="UP001147746">
    <property type="component" value="Unassembled WGS sequence"/>
</dbReference>
<dbReference type="GO" id="GO:0003676">
    <property type="term" value="F:nucleic acid binding"/>
    <property type="evidence" value="ECO:0007669"/>
    <property type="project" value="InterPro"/>
</dbReference>
<evidence type="ECO:0000313" key="15">
    <source>
        <dbReference type="Proteomes" id="UP001147746"/>
    </source>
</evidence>
<evidence type="ECO:0000256" key="7">
    <source>
        <dbReference type="ARBA" id="ARBA00022833"/>
    </source>
</evidence>